<accession>A0A932A955</accession>
<name>A0A932A955_9BACT</name>
<comment type="caution">
    <text evidence="1">The sequence shown here is derived from an EMBL/GenBank/DDBJ whole genome shotgun (WGS) entry which is preliminary data.</text>
</comment>
<dbReference type="EMBL" id="JACPNR010000011">
    <property type="protein sequence ID" value="MBI2678962.1"/>
    <property type="molecule type" value="Genomic_DNA"/>
</dbReference>
<protein>
    <submittedName>
        <fullName evidence="1">Uncharacterized protein</fullName>
    </submittedName>
</protein>
<proteinExistence type="predicted"/>
<evidence type="ECO:0000313" key="1">
    <source>
        <dbReference type="EMBL" id="MBI2678962.1"/>
    </source>
</evidence>
<dbReference type="AlphaFoldDB" id="A0A932A955"/>
<dbReference type="Proteomes" id="UP000779809">
    <property type="component" value="Unassembled WGS sequence"/>
</dbReference>
<reference evidence="1" key="1">
    <citation type="submission" date="2020-07" db="EMBL/GenBank/DDBJ databases">
        <title>Huge and variable diversity of episymbiotic CPR bacteria and DPANN archaea in groundwater ecosystems.</title>
        <authorList>
            <person name="He C.Y."/>
            <person name="Keren R."/>
            <person name="Whittaker M."/>
            <person name="Farag I.F."/>
            <person name="Doudna J."/>
            <person name="Cate J.H.D."/>
            <person name="Banfield J.F."/>
        </authorList>
    </citation>
    <scope>NUCLEOTIDE SEQUENCE</scope>
    <source>
        <strain evidence="1">NC_groundwater_580_Pr5_B-0.1um_64_19</strain>
    </source>
</reference>
<sequence length="273" mass="29199">MIAARPFHLIRIAAAAAFFLLAQRIPFAFQAQVPLPKEANSAVQLMLGWEKQSAAGAKVEARELRRTPGEEGTGVAYRFVVTGVPADQLYTLMVWEPGTDTGEVPIGYSLRLTPNGLICGMEGNCTPTCVAGMNCGILNEPLDPVIVAAKGERRFLSLVSNDGKSRVSFFVTPFPITAAAQGCNLNVIRAARSSLAVIQGDGFAPAEDLDISNSSYGEPHSSVVRTDSQGHFDFAVLPFVAGKRNGVTRLTAKGKRCAPSVQFEWGVDAMKLQ</sequence>
<organism evidence="1 2">
    <name type="scientific">Candidatus Korobacter versatilis</name>
    <dbReference type="NCBI Taxonomy" id="658062"/>
    <lineage>
        <taxon>Bacteria</taxon>
        <taxon>Pseudomonadati</taxon>
        <taxon>Acidobacteriota</taxon>
        <taxon>Terriglobia</taxon>
        <taxon>Terriglobales</taxon>
        <taxon>Candidatus Korobacteraceae</taxon>
        <taxon>Candidatus Korobacter</taxon>
    </lineage>
</organism>
<evidence type="ECO:0000313" key="2">
    <source>
        <dbReference type="Proteomes" id="UP000779809"/>
    </source>
</evidence>
<gene>
    <name evidence="1" type="ORF">HYX28_09285</name>
</gene>